<feature type="transmembrane region" description="Helical" evidence="1">
    <location>
        <begin position="31"/>
        <end position="50"/>
    </location>
</feature>
<dbReference type="Pfam" id="PF01757">
    <property type="entry name" value="Acyl_transf_3"/>
    <property type="match status" value="1"/>
</dbReference>
<evidence type="ECO:0000313" key="4">
    <source>
        <dbReference type="Proteomes" id="UP000501780"/>
    </source>
</evidence>
<keyword evidence="3" id="KW-0012">Acyltransferase</keyword>
<feature type="transmembrane region" description="Helical" evidence="1">
    <location>
        <begin position="62"/>
        <end position="83"/>
    </location>
</feature>
<dbReference type="EMBL" id="CP050831">
    <property type="protein sequence ID" value="QIU95512.1"/>
    <property type="molecule type" value="Genomic_DNA"/>
</dbReference>
<feature type="transmembrane region" description="Helical" evidence="1">
    <location>
        <begin position="153"/>
        <end position="176"/>
    </location>
</feature>
<gene>
    <name evidence="3" type="ORF">BacF7301_15730</name>
</gene>
<proteinExistence type="predicted"/>
<keyword evidence="3" id="KW-0808">Transferase</keyword>
<dbReference type="PANTHER" id="PTHR37312:SF1">
    <property type="entry name" value="MEMBRANE-BOUND ACYLTRANSFERASE YKRP-RELATED"/>
    <property type="match status" value="1"/>
</dbReference>
<name>A0A6H0KQ72_9BACE</name>
<dbReference type="GO" id="GO:0016747">
    <property type="term" value="F:acyltransferase activity, transferring groups other than amino-acyl groups"/>
    <property type="evidence" value="ECO:0007669"/>
    <property type="project" value="InterPro"/>
</dbReference>
<feature type="transmembrane region" description="Helical" evidence="1">
    <location>
        <begin position="188"/>
        <end position="207"/>
    </location>
</feature>
<feature type="transmembrane region" description="Helical" evidence="1">
    <location>
        <begin position="103"/>
        <end position="122"/>
    </location>
</feature>
<keyword evidence="1" id="KW-0472">Membrane</keyword>
<evidence type="ECO:0000256" key="1">
    <source>
        <dbReference type="SAM" id="Phobius"/>
    </source>
</evidence>
<dbReference type="AlphaFoldDB" id="A0A6H0KQ72"/>
<dbReference type="InterPro" id="IPR052734">
    <property type="entry name" value="Nod_factor_acetyltransferase"/>
</dbReference>
<dbReference type="PANTHER" id="PTHR37312">
    <property type="entry name" value="MEMBRANE-BOUND ACYLTRANSFERASE YKRP-RELATED"/>
    <property type="match status" value="1"/>
</dbReference>
<feature type="domain" description="Acyltransferase 3" evidence="2">
    <location>
        <begin position="7"/>
        <end position="187"/>
    </location>
</feature>
<keyword evidence="1" id="KW-1133">Transmembrane helix</keyword>
<keyword evidence="4" id="KW-1185">Reference proteome</keyword>
<keyword evidence="1" id="KW-0812">Transmembrane</keyword>
<evidence type="ECO:0000313" key="3">
    <source>
        <dbReference type="EMBL" id="QIU95512.1"/>
    </source>
</evidence>
<reference evidence="3 4" key="1">
    <citation type="submission" date="2020-03" db="EMBL/GenBank/DDBJ databases">
        <title>Genomic analysis of Bacteroides faecium CBA7301.</title>
        <authorList>
            <person name="Kim J."/>
            <person name="Roh S.W."/>
        </authorList>
    </citation>
    <scope>NUCLEOTIDE SEQUENCE [LARGE SCALE GENOMIC DNA]</scope>
    <source>
        <strain evidence="3 4">CBA7301</strain>
    </source>
</reference>
<dbReference type="InterPro" id="IPR002656">
    <property type="entry name" value="Acyl_transf_3_dom"/>
</dbReference>
<organism evidence="3 4">
    <name type="scientific">Bacteroides faecium</name>
    <dbReference type="NCBI Taxonomy" id="2715212"/>
    <lineage>
        <taxon>Bacteria</taxon>
        <taxon>Pseudomonadati</taxon>
        <taxon>Bacteroidota</taxon>
        <taxon>Bacteroidia</taxon>
        <taxon>Bacteroidales</taxon>
        <taxon>Bacteroidaceae</taxon>
        <taxon>Bacteroides</taxon>
    </lineage>
</organism>
<dbReference type="RefSeq" id="WP_167964258.1">
    <property type="nucleotide sequence ID" value="NZ_CP050831.1"/>
</dbReference>
<accession>A0A6H0KQ72</accession>
<dbReference type="Proteomes" id="UP000501780">
    <property type="component" value="Chromosome"/>
</dbReference>
<feature type="transmembrane region" description="Helical" evidence="1">
    <location>
        <begin position="129"/>
        <end position="147"/>
    </location>
</feature>
<evidence type="ECO:0000259" key="2">
    <source>
        <dbReference type="Pfam" id="PF01757"/>
    </source>
</evidence>
<dbReference type="KEGG" id="bfc:BacF7301_15730"/>
<sequence>MAQVRKDYIDIAKGFTILWVVWMHMELPSYLFASVQMPVFFFLSGALWSEKKELMPLLRSRLRTLLVPAVYFTILSFVLIGWRDDKDFASASFLMKLDLAQKGSITWFLVALFLFNMIQYVIDKYRLKWYYLGWAILVYPIGSYFYAKGYYTVVPLFPLAHILVFQIYFVLGVYIGRNTLNMIEYPLINGRNLVIFSIITIVLVHLIPWQTGFLKHISFFV</sequence>
<protein>
    <submittedName>
        <fullName evidence="3">Acyltransferase family protein</fullName>
    </submittedName>
</protein>